<dbReference type="InterPro" id="IPR017592">
    <property type="entry name" value="Pilus_assmbl_Flp-typ_CpaB"/>
</dbReference>
<sequence length="278" mass="29572">MSLARFAVVGVAAVAAVGAGLLAMNLSENKPQEPVIITTAPAQPPIRLVDVLVTKTAVPMGNLVSGHLGWQKWPEDGVGPDLILKSNKPNAVDSFAGAIAKQSFFAGEPVRESKLIRPDHGFMSAILDEGKRAVAVRISADTAAGGFILPNDHVDVIMTRRVDTSDGPGGVGQRQRTTTETVLKNLRVLAIDQSVQEKDGEKVVLGQTATLEVTPQQAEALTAAQQMADRLVLSLRALADSVPGSPGYARFLLEQKQADPNKIRVVRYGRIDDVTTTQ</sequence>
<keyword evidence="3" id="KW-1185">Reference proteome</keyword>
<organism evidence="2 3">
    <name type="scientific">Jiella flava</name>
    <dbReference type="NCBI Taxonomy" id="2816857"/>
    <lineage>
        <taxon>Bacteria</taxon>
        <taxon>Pseudomonadati</taxon>
        <taxon>Pseudomonadota</taxon>
        <taxon>Alphaproteobacteria</taxon>
        <taxon>Hyphomicrobiales</taxon>
        <taxon>Aurantimonadaceae</taxon>
        <taxon>Jiella</taxon>
    </lineage>
</organism>
<comment type="caution">
    <text evidence="2">The sequence shown here is derived from an EMBL/GenBank/DDBJ whole genome shotgun (WGS) entry which is preliminary data.</text>
</comment>
<dbReference type="NCBIfam" id="TIGR03177">
    <property type="entry name" value="pilus_cpaB"/>
    <property type="match status" value="1"/>
</dbReference>
<name>A0A939FX93_9HYPH</name>
<dbReference type="InterPro" id="IPR013974">
    <property type="entry name" value="SAF"/>
</dbReference>
<reference evidence="2" key="1">
    <citation type="submission" date="2021-03" db="EMBL/GenBank/DDBJ databases">
        <title>Whole genome sequence of Jiella sp. CQZ9-1.</title>
        <authorList>
            <person name="Tuo L."/>
        </authorList>
    </citation>
    <scope>NUCLEOTIDE SEQUENCE</scope>
    <source>
        <strain evidence="2">CQZ9-1</strain>
    </source>
</reference>
<gene>
    <name evidence="2" type="primary">cpaB</name>
    <name evidence="2" type="ORF">J1C48_13925</name>
</gene>
<dbReference type="InterPro" id="IPR031571">
    <property type="entry name" value="RcpC_dom"/>
</dbReference>
<proteinExistence type="predicted"/>
<dbReference type="Pfam" id="PF16976">
    <property type="entry name" value="RcpC"/>
    <property type="match status" value="1"/>
</dbReference>
<dbReference type="EMBL" id="JAFMPP010000012">
    <property type="protein sequence ID" value="MBO0663683.1"/>
    <property type="molecule type" value="Genomic_DNA"/>
</dbReference>
<evidence type="ECO:0000313" key="2">
    <source>
        <dbReference type="EMBL" id="MBO0663683.1"/>
    </source>
</evidence>
<dbReference type="RefSeq" id="WP_207258563.1">
    <property type="nucleotide sequence ID" value="NZ_JAFMPP010000012.1"/>
</dbReference>
<feature type="domain" description="SAF" evidence="1">
    <location>
        <begin position="49"/>
        <end position="116"/>
    </location>
</feature>
<dbReference type="SMART" id="SM00858">
    <property type="entry name" value="SAF"/>
    <property type="match status" value="1"/>
</dbReference>
<dbReference type="AlphaFoldDB" id="A0A939FX93"/>
<evidence type="ECO:0000313" key="3">
    <source>
        <dbReference type="Proteomes" id="UP000664122"/>
    </source>
</evidence>
<evidence type="ECO:0000259" key="1">
    <source>
        <dbReference type="SMART" id="SM00858"/>
    </source>
</evidence>
<dbReference type="Proteomes" id="UP000664122">
    <property type="component" value="Unassembled WGS sequence"/>
</dbReference>
<accession>A0A939FX93</accession>
<dbReference type="CDD" id="cd11614">
    <property type="entry name" value="SAF_CpaB_FlgA_like"/>
    <property type="match status" value="1"/>
</dbReference>
<protein>
    <submittedName>
        <fullName evidence="2">Flp pilus assembly protein CpaB</fullName>
    </submittedName>
</protein>